<reference evidence="1" key="1">
    <citation type="submission" date="2021-12" db="EMBL/GenBank/DDBJ databases">
        <title>Discovery of the Pendulisporaceae a myxobacterial family with distinct sporulation behavior and unique specialized metabolism.</title>
        <authorList>
            <person name="Garcia R."/>
            <person name="Popoff A."/>
            <person name="Bader C.D."/>
            <person name="Loehr J."/>
            <person name="Walesch S."/>
            <person name="Walt C."/>
            <person name="Boldt J."/>
            <person name="Bunk B."/>
            <person name="Haeckl F.J.F.P.J."/>
            <person name="Gunesch A.P."/>
            <person name="Birkelbach J."/>
            <person name="Nuebel U."/>
            <person name="Pietschmann T."/>
            <person name="Bach T."/>
            <person name="Mueller R."/>
        </authorList>
    </citation>
    <scope>NUCLEOTIDE SEQUENCE</scope>
    <source>
        <strain evidence="1">MSr11367</strain>
    </source>
</reference>
<accession>A0ABZ2KSM9</accession>
<gene>
    <name evidence="1" type="ORF">LVJ94_32025</name>
</gene>
<name>A0ABZ2KSM9_9BACT</name>
<dbReference type="EMBL" id="CP089983">
    <property type="protein sequence ID" value="WXB01535.1"/>
    <property type="molecule type" value="Genomic_DNA"/>
</dbReference>
<evidence type="ECO:0000313" key="2">
    <source>
        <dbReference type="Proteomes" id="UP001374803"/>
    </source>
</evidence>
<keyword evidence="2" id="KW-1185">Reference proteome</keyword>
<dbReference type="RefSeq" id="WP_394831150.1">
    <property type="nucleotide sequence ID" value="NZ_CP089929.1"/>
</dbReference>
<protein>
    <submittedName>
        <fullName evidence="1">Uncharacterized protein</fullName>
    </submittedName>
</protein>
<proteinExistence type="predicted"/>
<evidence type="ECO:0000313" key="1">
    <source>
        <dbReference type="EMBL" id="WXB01535.1"/>
    </source>
</evidence>
<sequence>MYIARWDWQIGIAVWWFEGIQTDAEWEETFVHRRDLCVHSPSLPFRPAVLLYLDNDRANALRRKQLAELSDHPHYNPYIACVAKTEELRSAQVALRWAGVHPNYEKEIFRDVEPALAWLEKMRGTHLVPLRLMVRDVQRLALRANVTRPTPG</sequence>
<organism evidence="1 2">
    <name type="scientific">Pendulispora rubella</name>
    <dbReference type="NCBI Taxonomy" id="2741070"/>
    <lineage>
        <taxon>Bacteria</taxon>
        <taxon>Pseudomonadati</taxon>
        <taxon>Myxococcota</taxon>
        <taxon>Myxococcia</taxon>
        <taxon>Myxococcales</taxon>
        <taxon>Sorangiineae</taxon>
        <taxon>Pendulisporaceae</taxon>
        <taxon>Pendulispora</taxon>
    </lineage>
</organism>
<dbReference type="Proteomes" id="UP001374803">
    <property type="component" value="Chromosome"/>
</dbReference>